<evidence type="ECO:0000256" key="1">
    <source>
        <dbReference type="SAM" id="Phobius"/>
    </source>
</evidence>
<gene>
    <name evidence="2" type="ORF">ACFSYH_10370</name>
</gene>
<organism evidence="2 3">
    <name type="scientific">Populibacterium corticicola</name>
    <dbReference type="NCBI Taxonomy" id="1812826"/>
    <lineage>
        <taxon>Bacteria</taxon>
        <taxon>Bacillati</taxon>
        <taxon>Actinomycetota</taxon>
        <taxon>Actinomycetes</taxon>
        <taxon>Micrococcales</taxon>
        <taxon>Jonesiaceae</taxon>
        <taxon>Populibacterium</taxon>
    </lineage>
</organism>
<proteinExistence type="predicted"/>
<keyword evidence="1" id="KW-1133">Transmembrane helix</keyword>
<accession>A0ABW5XJD3</accession>
<keyword evidence="1" id="KW-0472">Membrane</keyword>
<comment type="caution">
    <text evidence="2">The sequence shown here is derived from an EMBL/GenBank/DDBJ whole genome shotgun (WGS) entry which is preliminary data.</text>
</comment>
<reference evidence="3" key="1">
    <citation type="journal article" date="2019" name="Int. J. Syst. Evol. Microbiol.">
        <title>The Global Catalogue of Microorganisms (GCM) 10K type strain sequencing project: providing services to taxonomists for standard genome sequencing and annotation.</title>
        <authorList>
            <consortium name="The Broad Institute Genomics Platform"/>
            <consortium name="The Broad Institute Genome Sequencing Center for Infectious Disease"/>
            <person name="Wu L."/>
            <person name="Ma J."/>
        </authorList>
    </citation>
    <scope>NUCLEOTIDE SEQUENCE [LARGE SCALE GENOMIC DNA]</scope>
    <source>
        <strain evidence="3">KCTC 33576</strain>
    </source>
</reference>
<evidence type="ECO:0000313" key="2">
    <source>
        <dbReference type="EMBL" id="MFD2840973.1"/>
    </source>
</evidence>
<dbReference type="RefSeq" id="WP_377467200.1">
    <property type="nucleotide sequence ID" value="NZ_JBHUOP010000004.1"/>
</dbReference>
<sequence length="101" mass="10946">MLRTVRVVSEQEKVTVKLPAPRASAPSGVRRPLKRSDWRNSKAVARASNSIRGQRERGDVPGWVLITLMSAGLVVALWAIAGPALEGLFNEAISQISRQAS</sequence>
<keyword evidence="3" id="KW-1185">Reference proteome</keyword>
<feature type="transmembrane region" description="Helical" evidence="1">
    <location>
        <begin position="60"/>
        <end position="81"/>
    </location>
</feature>
<dbReference type="Proteomes" id="UP001597391">
    <property type="component" value="Unassembled WGS sequence"/>
</dbReference>
<dbReference type="EMBL" id="JBHUOP010000004">
    <property type="protein sequence ID" value="MFD2840973.1"/>
    <property type="molecule type" value="Genomic_DNA"/>
</dbReference>
<keyword evidence="1" id="KW-0812">Transmembrane</keyword>
<evidence type="ECO:0000313" key="3">
    <source>
        <dbReference type="Proteomes" id="UP001597391"/>
    </source>
</evidence>
<name>A0ABW5XJD3_9MICO</name>
<protein>
    <submittedName>
        <fullName evidence="2">Uncharacterized protein</fullName>
    </submittedName>
</protein>